<dbReference type="Pfam" id="PF00460">
    <property type="entry name" value="Flg_bb_rod"/>
    <property type="match status" value="1"/>
</dbReference>
<feature type="domain" description="Flagellar hook protein FlgE/F/G-like D1" evidence="6">
    <location>
        <begin position="85"/>
        <end position="150"/>
    </location>
</feature>
<dbReference type="InterPro" id="IPR053967">
    <property type="entry name" value="LlgE_F_G-like_D1"/>
</dbReference>
<gene>
    <name evidence="7" type="primary">flgF_5</name>
    <name evidence="7" type="ORF">GALL_247590</name>
</gene>
<protein>
    <recommendedName>
        <fullName evidence="3">Flagellar basal-body rod protein FlgF</fullName>
    </recommendedName>
</protein>
<evidence type="ECO:0000256" key="2">
    <source>
        <dbReference type="ARBA" id="ARBA00038560"/>
    </source>
</evidence>
<dbReference type="PANTHER" id="PTHR30435:SF18">
    <property type="entry name" value="FLAGELLAR BASAL-BODY ROD PROTEIN FLGF"/>
    <property type="match status" value="1"/>
</dbReference>
<dbReference type="Pfam" id="PF22692">
    <property type="entry name" value="LlgE_F_G_D1"/>
    <property type="match status" value="1"/>
</dbReference>
<dbReference type="SUPFAM" id="SSF117143">
    <property type="entry name" value="Flagellar hook protein flgE"/>
    <property type="match status" value="1"/>
</dbReference>
<dbReference type="InterPro" id="IPR037925">
    <property type="entry name" value="FlgE/F/G-like"/>
</dbReference>
<evidence type="ECO:0000313" key="7">
    <source>
        <dbReference type="EMBL" id="OIQ93337.1"/>
    </source>
</evidence>
<feature type="domain" description="Flagellar basal body rod protein N-terminal" evidence="4">
    <location>
        <begin position="5"/>
        <end position="35"/>
    </location>
</feature>
<dbReference type="InterPro" id="IPR001444">
    <property type="entry name" value="Flag_bb_rod_N"/>
</dbReference>
<evidence type="ECO:0000256" key="1">
    <source>
        <dbReference type="ARBA" id="ARBA00009677"/>
    </source>
</evidence>
<dbReference type="AlphaFoldDB" id="A0A1J5RC39"/>
<comment type="similarity">
    <text evidence="1">Belongs to the flagella basal body rod proteins family.</text>
</comment>
<comment type="subunit">
    <text evidence="2">The basal body constitutes a major portion of the flagellar organelle and consists of five rings (E,L,P,S, and M) mounted on a central rod. The rod consists of about 26 subunits of FlgG in the distal portion, and FlgB, FlgC and FlgF are thought to build up the proximal portion of the rod with about 6 subunits each.</text>
</comment>
<dbReference type="PANTHER" id="PTHR30435">
    <property type="entry name" value="FLAGELLAR PROTEIN"/>
    <property type="match status" value="1"/>
</dbReference>
<dbReference type="Pfam" id="PF06429">
    <property type="entry name" value="Flg_bbr_C"/>
    <property type="match status" value="1"/>
</dbReference>
<dbReference type="InterPro" id="IPR020013">
    <property type="entry name" value="Flagellar_FlgE/F/G"/>
</dbReference>
<organism evidence="7">
    <name type="scientific">mine drainage metagenome</name>
    <dbReference type="NCBI Taxonomy" id="410659"/>
    <lineage>
        <taxon>unclassified sequences</taxon>
        <taxon>metagenomes</taxon>
        <taxon>ecological metagenomes</taxon>
    </lineage>
</organism>
<comment type="caution">
    <text evidence="7">The sequence shown here is derived from an EMBL/GenBank/DDBJ whole genome shotgun (WGS) entry which is preliminary data.</text>
</comment>
<dbReference type="GO" id="GO:0071978">
    <property type="term" value="P:bacterial-type flagellum-dependent swarming motility"/>
    <property type="evidence" value="ECO:0007669"/>
    <property type="project" value="TreeGrafter"/>
</dbReference>
<keyword evidence="7" id="KW-0966">Cell projection</keyword>
<reference evidence="7" key="1">
    <citation type="submission" date="2016-10" db="EMBL/GenBank/DDBJ databases">
        <title>Sequence of Gallionella enrichment culture.</title>
        <authorList>
            <person name="Poehlein A."/>
            <person name="Muehling M."/>
            <person name="Daniel R."/>
        </authorList>
    </citation>
    <scope>NUCLEOTIDE SEQUENCE</scope>
</reference>
<evidence type="ECO:0000259" key="4">
    <source>
        <dbReference type="Pfam" id="PF00460"/>
    </source>
</evidence>
<dbReference type="InterPro" id="IPR010930">
    <property type="entry name" value="Flg_bb/hook_C_dom"/>
</dbReference>
<dbReference type="EMBL" id="MLJW01000210">
    <property type="protein sequence ID" value="OIQ93337.1"/>
    <property type="molecule type" value="Genomic_DNA"/>
</dbReference>
<dbReference type="GO" id="GO:0030694">
    <property type="term" value="C:bacterial-type flagellum basal body, rod"/>
    <property type="evidence" value="ECO:0007669"/>
    <property type="project" value="InterPro"/>
</dbReference>
<sequence>MDRMIYTAMSGASQTMERQASVAQNLANVNSTGYRAEEQRLRAVEVIPGAGSTALPTRAFVIDASTHTDFTPGPLQMTARPLDVAVQGQGWIALALPDGSEAYTRDGSLHEDVNGVLQTRTGIPVQGDGGPITIPPDVKVTIGADGTVSVIQESGQQNSVNALGQIKLVNPPQADLVRGDDGLFRLRSGAPATTDPNVKLADGYLEGSNVNSIEQMVSMISLARQFDLQMKTLTNAQANDQAATQIITNL</sequence>
<dbReference type="InterPro" id="IPR012836">
    <property type="entry name" value="FlgF"/>
</dbReference>
<feature type="domain" description="Flagellar basal-body/hook protein C-terminal" evidence="5">
    <location>
        <begin position="202"/>
        <end position="246"/>
    </location>
</feature>
<dbReference type="NCBIfam" id="NF009280">
    <property type="entry name" value="PRK12640.1"/>
    <property type="match status" value="1"/>
</dbReference>
<name>A0A1J5RC39_9ZZZZ</name>
<evidence type="ECO:0000259" key="5">
    <source>
        <dbReference type="Pfam" id="PF06429"/>
    </source>
</evidence>
<evidence type="ECO:0000259" key="6">
    <source>
        <dbReference type="Pfam" id="PF22692"/>
    </source>
</evidence>
<proteinExistence type="inferred from homology"/>
<dbReference type="NCBIfam" id="TIGR02490">
    <property type="entry name" value="flgF"/>
    <property type="match status" value="1"/>
</dbReference>
<evidence type="ECO:0000256" key="3">
    <source>
        <dbReference type="ARBA" id="ARBA00040228"/>
    </source>
</evidence>
<accession>A0A1J5RC39</accession>
<dbReference type="NCBIfam" id="TIGR03506">
    <property type="entry name" value="FlgEFG_subfam"/>
    <property type="match status" value="1"/>
</dbReference>
<keyword evidence="7" id="KW-0969">Cilium</keyword>
<keyword evidence="7" id="KW-0282">Flagellum</keyword>